<keyword evidence="2" id="KW-0997">Cell inner membrane</keyword>
<dbReference type="PANTHER" id="PTHR34990:SF2">
    <property type="entry name" value="BLL8164 PROTEIN"/>
    <property type="match status" value="1"/>
</dbReference>
<dbReference type="InterPro" id="IPR043461">
    <property type="entry name" value="LpxH-like"/>
</dbReference>
<name>A0A9Q7ALZ0_9BACT</name>
<dbReference type="PANTHER" id="PTHR34990">
    <property type="entry name" value="UDP-2,3-DIACYLGLUCOSAMINE HYDROLASE-RELATED"/>
    <property type="match status" value="1"/>
</dbReference>
<gene>
    <name evidence="7" type="ORF">KAR29_12220</name>
</gene>
<dbReference type="GO" id="GO:0016020">
    <property type="term" value="C:membrane"/>
    <property type="evidence" value="ECO:0007669"/>
    <property type="project" value="GOC"/>
</dbReference>
<evidence type="ECO:0000256" key="3">
    <source>
        <dbReference type="ARBA" id="ARBA00022723"/>
    </source>
</evidence>
<keyword evidence="3" id="KW-0479">Metal-binding</keyword>
<evidence type="ECO:0000256" key="1">
    <source>
        <dbReference type="ARBA" id="ARBA00022475"/>
    </source>
</evidence>
<keyword evidence="1" id="KW-1003">Cell membrane</keyword>
<dbReference type="GO" id="GO:0046872">
    <property type="term" value="F:metal ion binding"/>
    <property type="evidence" value="ECO:0007669"/>
    <property type="project" value="UniProtKB-KW"/>
</dbReference>
<reference evidence="8" key="1">
    <citation type="submission" date="2021-04" db="EMBL/GenBank/DDBJ databases">
        <title>A novel Synergistetes isolate from a pyrite-forming mixed culture.</title>
        <authorList>
            <person name="Bunk B."/>
            <person name="Sproer C."/>
            <person name="Spring S."/>
            <person name="Pester M."/>
        </authorList>
    </citation>
    <scope>NUCLEOTIDE SEQUENCE [LARGE SCALE GENOMIC DNA]</scope>
    <source>
        <strain evidence="8">J.5.4.2-T.3.5.2</strain>
    </source>
</reference>
<dbReference type="AlphaFoldDB" id="A0A9Q7ALZ0"/>
<evidence type="ECO:0000259" key="6">
    <source>
        <dbReference type="Pfam" id="PF00149"/>
    </source>
</evidence>
<dbReference type="GO" id="GO:0009245">
    <property type="term" value="P:lipid A biosynthetic process"/>
    <property type="evidence" value="ECO:0007669"/>
    <property type="project" value="TreeGrafter"/>
</dbReference>
<evidence type="ECO:0000256" key="2">
    <source>
        <dbReference type="ARBA" id="ARBA00022519"/>
    </source>
</evidence>
<keyword evidence="8" id="KW-1185">Reference proteome</keyword>
<evidence type="ECO:0000256" key="5">
    <source>
        <dbReference type="ARBA" id="ARBA00023211"/>
    </source>
</evidence>
<evidence type="ECO:0000256" key="4">
    <source>
        <dbReference type="ARBA" id="ARBA00023136"/>
    </source>
</evidence>
<dbReference type="Pfam" id="PF00149">
    <property type="entry name" value="Metallophos"/>
    <property type="match status" value="1"/>
</dbReference>
<dbReference type="Proteomes" id="UP000671879">
    <property type="component" value="Chromosome"/>
</dbReference>
<proteinExistence type="predicted"/>
<dbReference type="Gene3D" id="3.60.21.10">
    <property type="match status" value="1"/>
</dbReference>
<organism evidence="7 8">
    <name type="scientific">Aminithiophilus ramosus</name>
    <dbReference type="NCBI Taxonomy" id="3029084"/>
    <lineage>
        <taxon>Bacteria</taxon>
        <taxon>Thermotogati</taxon>
        <taxon>Synergistota</taxon>
        <taxon>Synergistia</taxon>
        <taxon>Synergistales</taxon>
        <taxon>Aminithiophilaceae</taxon>
        <taxon>Aminithiophilus</taxon>
    </lineage>
</organism>
<dbReference type="RefSeq" id="WP_274373269.1">
    <property type="nucleotide sequence ID" value="NZ_CP072943.1"/>
</dbReference>
<evidence type="ECO:0000313" key="8">
    <source>
        <dbReference type="Proteomes" id="UP000671879"/>
    </source>
</evidence>
<dbReference type="InterPro" id="IPR004843">
    <property type="entry name" value="Calcineurin-like_PHP"/>
</dbReference>
<feature type="domain" description="Calcineurin-like phosphoesterase" evidence="6">
    <location>
        <begin position="6"/>
        <end position="205"/>
    </location>
</feature>
<dbReference type="InterPro" id="IPR029052">
    <property type="entry name" value="Metallo-depent_PP-like"/>
</dbReference>
<dbReference type="GO" id="GO:0008758">
    <property type="term" value="F:UDP-2,3-diacylglucosamine hydrolase activity"/>
    <property type="evidence" value="ECO:0007669"/>
    <property type="project" value="TreeGrafter"/>
</dbReference>
<dbReference type="EMBL" id="CP072943">
    <property type="protein sequence ID" value="QTX32062.1"/>
    <property type="molecule type" value="Genomic_DNA"/>
</dbReference>
<keyword evidence="4" id="KW-0472">Membrane</keyword>
<evidence type="ECO:0000313" key="7">
    <source>
        <dbReference type="EMBL" id="QTX32062.1"/>
    </source>
</evidence>
<dbReference type="CDD" id="cd07398">
    <property type="entry name" value="MPP_YbbF-LpxH"/>
    <property type="match status" value="1"/>
</dbReference>
<dbReference type="KEGG" id="aram:KAR29_12220"/>
<protein>
    <submittedName>
        <fullName evidence="7">UDP-2,3-diacylglucosamine diphosphatase</fullName>
    </submittedName>
</protein>
<keyword evidence="5" id="KW-0464">Manganese</keyword>
<dbReference type="SUPFAM" id="SSF56300">
    <property type="entry name" value="Metallo-dependent phosphatases"/>
    <property type="match status" value="1"/>
</dbReference>
<sequence length="261" mass="29729">MTPTYRTVFISDLHLGLRWCQAENLASFLEQLQCRTLYLAGDIVDSWKMGHRRLLPPSHLRVLRLIGAIAGKSRVVYLRGNHDDLPDDVLGQHAEGIEFLRRDIHETADGRRFLVVHGDEFDLFQRGRCRLARMGARAFDALMWFDACHNRLRRLLGLQRRYLASFLKRAIKDMAGSMTGFEDSLARAAHRLGLEGVICGHLHHPALRHIDDLSYFNCGDWIHHCSALVEQEDGHLDLIGWRGRGLTALPLAGERPFLPLG</sequence>
<accession>A0A9Q7ALZ0</accession>